<dbReference type="PANTHER" id="PTHR11814">
    <property type="entry name" value="SULFATE TRANSPORTER"/>
    <property type="match status" value="1"/>
</dbReference>
<evidence type="ECO:0000313" key="7">
    <source>
        <dbReference type="EMBL" id="CCF45781.1"/>
    </source>
</evidence>
<dbReference type="EMBL" id="CACQ02008049">
    <property type="protein sequence ID" value="CCF45781.1"/>
    <property type="molecule type" value="Genomic_DNA"/>
</dbReference>
<dbReference type="VEuPathDB" id="FungiDB:CH63R_05017"/>
<feature type="domain" description="SLC26A/SulP transporter" evidence="6">
    <location>
        <begin position="86"/>
        <end position="244"/>
    </location>
</feature>
<keyword evidence="3 5" id="KW-1133">Transmembrane helix</keyword>
<dbReference type="AlphaFoldDB" id="H1VZW9"/>
<dbReference type="eggNOG" id="KOG0236">
    <property type="taxonomic scope" value="Eukaryota"/>
</dbReference>
<dbReference type="InterPro" id="IPR001902">
    <property type="entry name" value="SLC26A/SulP_fam"/>
</dbReference>
<evidence type="ECO:0000259" key="6">
    <source>
        <dbReference type="Pfam" id="PF00916"/>
    </source>
</evidence>
<dbReference type="Pfam" id="PF00916">
    <property type="entry name" value="Sulfate_transp"/>
    <property type="match status" value="1"/>
</dbReference>
<dbReference type="GO" id="GO:0008271">
    <property type="term" value="F:secondary active sulfate transmembrane transporter activity"/>
    <property type="evidence" value="ECO:0007669"/>
    <property type="project" value="InterPro"/>
</dbReference>
<organism evidence="7 8">
    <name type="scientific">Colletotrichum higginsianum (strain IMI 349063)</name>
    <name type="common">Crucifer anthracnose fungus</name>
    <dbReference type="NCBI Taxonomy" id="759273"/>
    <lineage>
        <taxon>Eukaryota</taxon>
        <taxon>Fungi</taxon>
        <taxon>Dikarya</taxon>
        <taxon>Ascomycota</taxon>
        <taxon>Pezizomycotina</taxon>
        <taxon>Sordariomycetes</taxon>
        <taxon>Hypocreomycetidae</taxon>
        <taxon>Glomerellales</taxon>
        <taxon>Glomerellaceae</taxon>
        <taxon>Colletotrichum</taxon>
        <taxon>Colletotrichum destructivum species complex</taxon>
    </lineage>
</organism>
<gene>
    <name evidence="7" type="ORF">CH063_14743</name>
</gene>
<evidence type="ECO:0000256" key="3">
    <source>
        <dbReference type="ARBA" id="ARBA00022989"/>
    </source>
</evidence>
<feature type="transmembrane region" description="Helical" evidence="5">
    <location>
        <begin position="138"/>
        <end position="158"/>
    </location>
</feature>
<feature type="transmembrane region" description="Helical" evidence="5">
    <location>
        <begin position="196"/>
        <end position="215"/>
    </location>
</feature>
<reference evidence="8" key="1">
    <citation type="journal article" date="2012" name="Nat. Genet.">
        <title>Lifestyle transitions in plant pathogenic Colletotrichum fungi deciphered by genome and transcriptome analyses.</title>
        <authorList>
            <person name="O'Connell R.J."/>
            <person name="Thon M.R."/>
            <person name="Hacquard S."/>
            <person name="Amyotte S.G."/>
            <person name="Kleemann J."/>
            <person name="Torres M.F."/>
            <person name="Damm U."/>
            <person name="Buiate E.A."/>
            <person name="Epstein L."/>
            <person name="Alkan N."/>
            <person name="Altmueller J."/>
            <person name="Alvarado-Balderrama L."/>
            <person name="Bauser C.A."/>
            <person name="Becker C."/>
            <person name="Birren B.W."/>
            <person name="Chen Z."/>
            <person name="Choi J."/>
            <person name="Crouch J.A."/>
            <person name="Duvick J.P."/>
            <person name="Farman M.A."/>
            <person name="Gan P."/>
            <person name="Heiman D."/>
            <person name="Henrissat B."/>
            <person name="Howard R.J."/>
            <person name="Kabbage M."/>
            <person name="Koch C."/>
            <person name="Kracher B."/>
            <person name="Kubo Y."/>
            <person name="Law A.D."/>
            <person name="Lebrun M.-H."/>
            <person name="Lee Y.-H."/>
            <person name="Miyara I."/>
            <person name="Moore N."/>
            <person name="Neumann U."/>
            <person name="Nordstroem K."/>
            <person name="Panaccione D.G."/>
            <person name="Panstruga R."/>
            <person name="Place M."/>
            <person name="Proctor R.H."/>
            <person name="Prusky D."/>
            <person name="Rech G."/>
            <person name="Reinhardt R."/>
            <person name="Rollins J.A."/>
            <person name="Rounsley S."/>
            <person name="Schardl C.L."/>
            <person name="Schwartz D.C."/>
            <person name="Shenoy N."/>
            <person name="Shirasu K."/>
            <person name="Sikhakolli U.R."/>
            <person name="Stueber K."/>
            <person name="Sukno S.A."/>
            <person name="Sweigard J.A."/>
            <person name="Takano Y."/>
            <person name="Takahara H."/>
            <person name="Trail F."/>
            <person name="van der Does H.C."/>
            <person name="Voll L.M."/>
            <person name="Will I."/>
            <person name="Young S."/>
            <person name="Zeng Q."/>
            <person name="Zhang J."/>
            <person name="Zhou S."/>
            <person name="Dickman M.B."/>
            <person name="Schulze-Lefert P."/>
            <person name="Ver Loren van Themaat E."/>
            <person name="Ma L.-J."/>
            <person name="Vaillancourt L.J."/>
        </authorList>
    </citation>
    <scope>NUCLEOTIDE SEQUENCE [LARGE SCALE GENOMIC DNA]</scope>
    <source>
        <strain evidence="8">IMI 349063</strain>
    </source>
</reference>
<evidence type="ECO:0000256" key="2">
    <source>
        <dbReference type="ARBA" id="ARBA00022692"/>
    </source>
</evidence>
<protein>
    <submittedName>
        <fullName evidence="7">Sulfate permease SutA-Penicillium chrysogenum</fullName>
    </submittedName>
</protein>
<dbReference type="GO" id="GO:0016020">
    <property type="term" value="C:membrane"/>
    <property type="evidence" value="ECO:0007669"/>
    <property type="project" value="UniProtKB-SubCell"/>
</dbReference>
<keyword evidence="4 5" id="KW-0472">Membrane</keyword>
<evidence type="ECO:0000313" key="8">
    <source>
        <dbReference type="Proteomes" id="UP000007174"/>
    </source>
</evidence>
<keyword evidence="2 5" id="KW-0812">Transmembrane</keyword>
<comment type="subcellular location">
    <subcellularLocation>
        <location evidence="1">Membrane</location>
        <topology evidence="1">Multi-pass membrane protein</topology>
    </subcellularLocation>
</comment>
<sequence>MAASRAGTALAKVLGIDLEVSTRHQTRELHEHVTDAISPYEPYYEQDPTVNEWLLEHVPTRDASARYVKSLFPFTKWILRYNTRWLVSDAIAGVTLGLVVIPQAMAYALLARLSPEYGLYTSFTGAALYWIFGTSKDIAIGATAVVSLLVGKVSARVLEEHPGEFRPEEISKTLAFLAGAVLLVFGLLRLDWVVEFIPHVAISAFVTAAAITITLSQVPSLLGIDGVDSRAAAYRVFIDTARGLPPASE</sequence>
<evidence type="ECO:0000256" key="5">
    <source>
        <dbReference type="SAM" id="Phobius"/>
    </source>
</evidence>
<dbReference type="PROSITE" id="PS01130">
    <property type="entry name" value="SLC26A"/>
    <property type="match status" value="1"/>
</dbReference>
<dbReference type="InterPro" id="IPR018045">
    <property type="entry name" value="S04_transporter_CS"/>
</dbReference>
<dbReference type="Proteomes" id="UP000007174">
    <property type="component" value="Unassembled WGS sequence"/>
</dbReference>
<name>H1VZW9_COLHI</name>
<proteinExistence type="predicted"/>
<dbReference type="InterPro" id="IPR011547">
    <property type="entry name" value="SLC26A/SulP_dom"/>
</dbReference>
<feature type="transmembrane region" description="Helical" evidence="5">
    <location>
        <begin position="170"/>
        <end position="190"/>
    </location>
</feature>
<dbReference type="HOGENOM" id="CLU_074736_0_0_1"/>
<dbReference type="STRING" id="759273.H1VZW9"/>
<accession>H1VZW9</accession>
<evidence type="ECO:0000256" key="4">
    <source>
        <dbReference type="ARBA" id="ARBA00023136"/>
    </source>
</evidence>
<feature type="transmembrane region" description="Helical" evidence="5">
    <location>
        <begin position="90"/>
        <end position="110"/>
    </location>
</feature>
<evidence type="ECO:0000256" key="1">
    <source>
        <dbReference type="ARBA" id="ARBA00004141"/>
    </source>
</evidence>